<reference evidence="6 7" key="1">
    <citation type="journal article" date="2017" name="DNA Res.">
        <title>Complete genome sequence and expression profile of the commercial lytic enzyme producer Lysobacter enzymogenes M497-1.</title>
        <authorList>
            <person name="Takami H."/>
            <person name="Toyoda A."/>
            <person name="Uchiyama I."/>
            <person name="Itoh T."/>
            <person name="Takaki Y."/>
            <person name="Arai W."/>
            <person name="Nishi S."/>
            <person name="Kawai M."/>
            <person name="Shinya K."/>
            <person name="Ikeda H."/>
        </authorList>
    </citation>
    <scope>NUCLEOTIDE SEQUENCE [LARGE SCALE GENOMIC DNA]</scope>
    <source>
        <strain evidence="6 7">M497-1</strain>
    </source>
</reference>
<feature type="signal peptide" evidence="2">
    <location>
        <begin position="1"/>
        <end position="22"/>
    </location>
</feature>
<evidence type="ECO:0000256" key="1">
    <source>
        <dbReference type="SAM" id="MobiDB-lite"/>
    </source>
</evidence>
<feature type="domain" description="Calcineurin-like phosphoesterase N-terminal" evidence="5">
    <location>
        <begin position="54"/>
        <end position="114"/>
    </location>
</feature>
<evidence type="ECO:0000313" key="7">
    <source>
        <dbReference type="Proteomes" id="UP000218824"/>
    </source>
</evidence>
<organism evidence="6 7">
    <name type="scientific">Lysobacter enzymogenes</name>
    <dbReference type="NCBI Taxonomy" id="69"/>
    <lineage>
        <taxon>Bacteria</taxon>
        <taxon>Pseudomonadati</taxon>
        <taxon>Pseudomonadota</taxon>
        <taxon>Gammaproteobacteria</taxon>
        <taxon>Lysobacterales</taxon>
        <taxon>Lysobacteraceae</taxon>
        <taxon>Lysobacter</taxon>
    </lineage>
</organism>
<dbReference type="AlphaFoldDB" id="A0AAU9AIT6"/>
<dbReference type="Pfam" id="PF00149">
    <property type="entry name" value="Metallophos"/>
    <property type="match status" value="1"/>
</dbReference>
<dbReference type="KEGG" id="lem:LEN_3084"/>
<dbReference type="SUPFAM" id="SSF56300">
    <property type="entry name" value="Metallo-dependent phosphatases"/>
    <property type="match status" value="1"/>
</dbReference>
<feature type="region of interest" description="Disordered" evidence="1">
    <location>
        <begin position="27"/>
        <end position="62"/>
    </location>
</feature>
<evidence type="ECO:0000259" key="4">
    <source>
        <dbReference type="Pfam" id="PF16370"/>
    </source>
</evidence>
<dbReference type="Gene3D" id="2.60.40.10">
    <property type="entry name" value="Immunoglobulins"/>
    <property type="match status" value="1"/>
</dbReference>
<protein>
    <recommendedName>
        <fullName evidence="8">Calcineurin phosphoesterase</fullName>
    </recommendedName>
</protein>
<dbReference type="RefSeq" id="WP_096379009.1">
    <property type="nucleotide sequence ID" value="NZ_AP014940.1"/>
</dbReference>
<evidence type="ECO:0008006" key="8">
    <source>
        <dbReference type="Google" id="ProtNLM"/>
    </source>
</evidence>
<sequence>MRLRASLLALSLLNAMPAAALAAAPVAPAGSAPPPCAGGTVFEDRNGNGRRDPGEPGLAGQRVSDGRSIVLTDAQGRYALPPGERSSQFLIKPAGYRLAARADSGLPDYWLNVNPSAPPPLKYGGMPQAAPGCRDYALIPEKHAARSGDLDVLVFADPQTRNATEIGYYRRDIVEPLLTQRKGRAPLADLGLSLGDIVHDDLSLYPQINAVTASLGVPWLHAPGNHDLDFDAASDEDSLLSYRHVYGPDTYAWEEAQANFVVLDDVIYLPGSKPEYIGGLRPEQFDFLQAYLARADKRRLLVLAMHIPLFDAAPGRETFRHADRERLFGLLREFPHVLVLSGHSHAQRHVYHSGDSGWRGAAPLHEYNVGAACGAFWSGIKDAQGLPDSTMSDGTPNGYARLRVRGDAGYALSWHPAPSAGHALGAAAVANEYLRLYAPKALRKDSYPVRGVYANVFMGRDESRVEYRIDGGAWKPMRRVDQPDPALLGENARDDASAQLRGFDRAAPATPTPHLWNAGLPTDLAAGEHAIEVRAFDPWQGEQRLGTSYRLIEATQ</sequence>
<dbReference type="Gene3D" id="3.60.21.10">
    <property type="match status" value="1"/>
</dbReference>
<keyword evidence="2" id="KW-0732">Signal</keyword>
<dbReference type="GO" id="GO:0016787">
    <property type="term" value="F:hydrolase activity"/>
    <property type="evidence" value="ECO:0007669"/>
    <property type="project" value="InterPro"/>
</dbReference>
<gene>
    <name evidence="6" type="ORF">LEN_3084</name>
</gene>
<evidence type="ECO:0000256" key="2">
    <source>
        <dbReference type="SAM" id="SignalP"/>
    </source>
</evidence>
<dbReference type="InterPro" id="IPR029052">
    <property type="entry name" value="Metallo-depent_PP-like"/>
</dbReference>
<evidence type="ECO:0000259" key="3">
    <source>
        <dbReference type="Pfam" id="PF00149"/>
    </source>
</evidence>
<dbReference type="EMBL" id="AP014940">
    <property type="protein sequence ID" value="BAV98571.1"/>
    <property type="molecule type" value="Genomic_DNA"/>
</dbReference>
<dbReference type="SUPFAM" id="SSF117074">
    <property type="entry name" value="Hypothetical protein PA1324"/>
    <property type="match status" value="1"/>
</dbReference>
<feature type="domain" description="Calcineurin-like phosphoesterase C-terminal" evidence="4">
    <location>
        <begin position="366"/>
        <end position="539"/>
    </location>
</feature>
<evidence type="ECO:0000313" key="6">
    <source>
        <dbReference type="EMBL" id="BAV98571.1"/>
    </source>
</evidence>
<dbReference type="InterPro" id="IPR013783">
    <property type="entry name" value="Ig-like_fold"/>
</dbReference>
<dbReference type="Proteomes" id="UP000218824">
    <property type="component" value="Chromosome"/>
</dbReference>
<dbReference type="Pfam" id="PF16371">
    <property type="entry name" value="MetallophosN"/>
    <property type="match status" value="1"/>
</dbReference>
<dbReference type="Pfam" id="PF16370">
    <property type="entry name" value="MetallophosC"/>
    <property type="match status" value="1"/>
</dbReference>
<accession>A0AAU9AIT6</accession>
<dbReference type="GeneID" id="83064910"/>
<feature type="domain" description="Calcineurin-like phosphoesterase" evidence="3">
    <location>
        <begin position="152"/>
        <end position="346"/>
    </location>
</feature>
<dbReference type="InterPro" id="IPR004843">
    <property type="entry name" value="Calcineurin-like_PHP"/>
</dbReference>
<dbReference type="InterPro" id="IPR032285">
    <property type="entry name" value="Metallophos_N"/>
</dbReference>
<evidence type="ECO:0000259" key="5">
    <source>
        <dbReference type="Pfam" id="PF16371"/>
    </source>
</evidence>
<feature type="compositionally biased region" description="Basic and acidic residues" evidence="1">
    <location>
        <begin position="42"/>
        <end position="54"/>
    </location>
</feature>
<dbReference type="InterPro" id="IPR032288">
    <property type="entry name" value="Metallophos_C"/>
</dbReference>
<dbReference type="PANTHER" id="PTHR43143:SF6">
    <property type="entry name" value="BLL3016 PROTEIN"/>
    <property type="match status" value="1"/>
</dbReference>
<dbReference type="InterPro" id="IPR051918">
    <property type="entry name" value="STPP_CPPED1"/>
</dbReference>
<dbReference type="PANTHER" id="PTHR43143">
    <property type="entry name" value="METALLOPHOSPHOESTERASE, CALCINEURIN SUPERFAMILY"/>
    <property type="match status" value="1"/>
</dbReference>
<feature type="chain" id="PRO_5043583201" description="Calcineurin phosphoesterase" evidence="2">
    <location>
        <begin position="23"/>
        <end position="556"/>
    </location>
</feature>
<proteinExistence type="predicted"/>
<name>A0AAU9AIT6_LYSEN</name>